<evidence type="ECO:0000256" key="1">
    <source>
        <dbReference type="SAM" id="SignalP"/>
    </source>
</evidence>
<reference evidence="2 3" key="2">
    <citation type="journal article" date="2015" name="Stand. Genomic Sci.">
        <title>Draft genome sequence of marine-derived Streptomyces sp. TP-A0598, a producer of anti-MRSA antibiotic lydicamycins.</title>
        <authorList>
            <person name="Komaki H."/>
            <person name="Ichikawa N."/>
            <person name="Hosoyama A."/>
            <person name="Fujita N."/>
            <person name="Igarashi Y."/>
        </authorList>
    </citation>
    <scope>NUCLEOTIDE SEQUENCE [LARGE SCALE GENOMIC DNA]</scope>
    <source>
        <strain evidence="2 3">NBRC 110027</strain>
    </source>
</reference>
<proteinExistence type="predicted"/>
<evidence type="ECO:0000313" key="2">
    <source>
        <dbReference type="EMBL" id="GAO08294.1"/>
    </source>
</evidence>
<sequence length="67" mass="6879">MHRALTAVALCAGTVALTLGSAGFANADAWIFPRQCLDGGGQVRQIEPGLGTCVGGTYDGTEVRERA</sequence>
<protein>
    <submittedName>
        <fullName evidence="2">Uncharacterized protein</fullName>
    </submittedName>
</protein>
<gene>
    <name evidence="2" type="ORF">TPA0598_03_07550</name>
</gene>
<reference evidence="3" key="1">
    <citation type="submission" date="2014-09" db="EMBL/GenBank/DDBJ databases">
        <title>Whole genome shotgun sequence of Streptomyces sp. NBRC 110027.</title>
        <authorList>
            <person name="Komaki H."/>
            <person name="Ichikawa N."/>
            <person name="Katano-Makiyama Y."/>
            <person name="Hosoyama A."/>
            <person name="Hashimoto M."/>
            <person name="Uohara A."/>
            <person name="Kitahashi Y."/>
            <person name="Ohji S."/>
            <person name="Kimura A."/>
            <person name="Yamazoe A."/>
            <person name="Igarashi Y."/>
            <person name="Fujita N."/>
        </authorList>
    </citation>
    <scope>NUCLEOTIDE SEQUENCE [LARGE SCALE GENOMIC DNA]</scope>
    <source>
        <strain evidence="3">NBRC 110027</strain>
    </source>
</reference>
<keyword evidence="3" id="KW-1185">Reference proteome</keyword>
<keyword evidence="1" id="KW-0732">Signal</keyword>
<organism evidence="2 3">
    <name type="scientific">Streptomyces lydicamycinicus</name>
    <dbReference type="NCBI Taxonomy" id="1546107"/>
    <lineage>
        <taxon>Bacteria</taxon>
        <taxon>Bacillati</taxon>
        <taxon>Actinomycetota</taxon>
        <taxon>Actinomycetes</taxon>
        <taxon>Kitasatosporales</taxon>
        <taxon>Streptomycetaceae</taxon>
        <taxon>Streptomyces</taxon>
    </lineage>
</organism>
<comment type="caution">
    <text evidence="2">The sequence shown here is derived from an EMBL/GenBank/DDBJ whole genome shotgun (WGS) entry which is preliminary data.</text>
</comment>
<dbReference type="AlphaFoldDB" id="A0A0P4R5E6"/>
<dbReference type="EMBL" id="BBNO01000003">
    <property type="protein sequence ID" value="GAO08294.1"/>
    <property type="molecule type" value="Genomic_DNA"/>
</dbReference>
<dbReference type="Proteomes" id="UP000048965">
    <property type="component" value="Unassembled WGS sequence"/>
</dbReference>
<evidence type="ECO:0000313" key="3">
    <source>
        <dbReference type="Proteomes" id="UP000048965"/>
    </source>
</evidence>
<accession>A0A0P4R5E6</accession>
<name>A0A0P4R5E6_9ACTN</name>
<feature type="signal peptide" evidence="1">
    <location>
        <begin position="1"/>
        <end position="27"/>
    </location>
</feature>
<feature type="chain" id="PRO_5006068404" evidence="1">
    <location>
        <begin position="28"/>
        <end position="67"/>
    </location>
</feature>